<dbReference type="InterPro" id="IPR001969">
    <property type="entry name" value="Aspartic_peptidase_AS"/>
</dbReference>
<evidence type="ECO:0000256" key="3">
    <source>
        <dbReference type="ARBA" id="ARBA00022722"/>
    </source>
</evidence>
<gene>
    <name evidence="10" type="ORF">ACEWY4_027935</name>
</gene>
<protein>
    <recommendedName>
        <fullName evidence="7">Gypsy retrotransposon integrase-like protein 1</fullName>
    </recommendedName>
</protein>
<dbReference type="Proteomes" id="UP001591681">
    <property type="component" value="Unassembled WGS sequence"/>
</dbReference>
<dbReference type="GO" id="GO:0004519">
    <property type="term" value="F:endonuclease activity"/>
    <property type="evidence" value="ECO:0007669"/>
    <property type="project" value="UniProtKB-KW"/>
</dbReference>
<dbReference type="InterPro" id="IPR018061">
    <property type="entry name" value="Retropepsins"/>
</dbReference>
<reference evidence="10 11" key="1">
    <citation type="submission" date="2024-09" db="EMBL/GenBank/DDBJ databases">
        <title>A chromosome-level genome assembly of Gray's grenadier anchovy, Coilia grayii.</title>
        <authorList>
            <person name="Fu Z."/>
        </authorList>
    </citation>
    <scope>NUCLEOTIDE SEQUENCE [LARGE SCALE GENOMIC DNA]</scope>
    <source>
        <strain evidence="10">G4</strain>
        <tissue evidence="10">Muscle</tissue>
    </source>
</reference>
<dbReference type="Pfam" id="PF00665">
    <property type="entry name" value="rve"/>
    <property type="match status" value="1"/>
</dbReference>
<name>A0ABD1IQJ3_9TELE</name>
<dbReference type="FunFam" id="1.10.340.70:FF:000001">
    <property type="entry name" value="Retrovirus-related Pol polyprotein from transposon gypsy-like Protein"/>
    <property type="match status" value="1"/>
</dbReference>
<dbReference type="Gene3D" id="1.10.340.70">
    <property type="match status" value="1"/>
</dbReference>
<dbReference type="SUPFAM" id="SSF50630">
    <property type="entry name" value="Acid proteases"/>
    <property type="match status" value="1"/>
</dbReference>
<evidence type="ECO:0000313" key="10">
    <source>
        <dbReference type="EMBL" id="KAL2076471.1"/>
    </source>
</evidence>
<dbReference type="Gene3D" id="2.40.70.10">
    <property type="entry name" value="Acid Proteases"/>
    <property type="match status" value="1"/>
</dbReference>
<dbReference type="InterPro" id="IPR036397">
    <property type="entry name" value="RNaseH_sf"/>
</dbReference>
<dbReference type="InterPro" id="IPR050951">
    <property type="entry name" value="Retrovirus_Pol_polyprotein"/>
</dbReference>
<feature type="compositionally biased region" description="Polar residues" evidence="8">
    <location>
        <begin position="137"/>
        <end position="157"/>
    </location>
</feature>
<dbReference type="EMBL" id="JBHFQA010000339">
    <property type="protein sequence ID" value="KAL2076471.1"/>
    <property type="molecule type" value="Genomic_DNA"/>
</dbReference>
<evidence type="ECO:0000256" key="7">
    <source>
        <dbReference type="ARBA" id="ARBA00039658"/>
    </source>
</evidence>
<evidence type="ECO:0000256" key="5">
    <source>
        <dbReference type="ARBA" id="ARBA00022801"/>
    </source>
</evidence>
<evidence type="ECO:0000256" key="4">
    <source>
        <dbReference type="ARBA" id="ARBA00022759"/>
    </source>
</evidence>
<proteinExistence type="predicted"/>
<feature type="domain" description="Integrase catalytic" evidence="9">
    <location>
        <begin position="322"/>
        <end position="485"/>
    </location>
</feature>
<dbReference type="InterPro" id="IPR001584">
    <property type="entry name" value="Integrase_cat-core"/>
</dbReference>
<keyword evidence="5" id="KW-0378">Hydrolase</keyword>
<dbReference type="PANTHER" id="PTHR37984">
    <property type="entry name" value="PROTEIN CBG26694"/>
    <property type="match status" value="1"/>
</dbReference>
<feature type="region of interest" description="Disordered" evidence="8">
    <location>
        <begin position="125"/>
        <end position="205"/>
    </location>
</feature>
<dbReference type="SUPFAM" id="SSF53098">
    <property type="entry name" value="Ribonuclease H-like"/>
    <property type="match status" value="1"/>
</dbReference>
<evidence type="ECO:0000256" key="2">
    <source>
        <dbReference type="ARBA" id="ARBA00022695"/>
    </source>
</evidence>
<keyword evidence="4" id="KW-0255">Endonuclease</keyword>
<accession>A0ABD1IQJ3</accession>
<evidence type="ECO:0000259" key="9">
    <source>
        <dbReference type="PROSITE" id="PS50994"/>
    </source>
</evidence>
<keyword evidence="11" id="KW-1185">Reference proteome</keyword>
<dbReference type="PANTHER" id="PTHR37984:SF15">
    <property type="entry name" value="INTEGRASE CATALYTIC DOMAIN-CONTAINING PROTEIN"/>
    <property type="match status" value="1"/>
</dbReference>
<comment type="caution">
    <text evidence="10">The sequence shown here is derived from an EMBL/GenBank/DDBJ whole genome shotgun (WGS) entry which is preliminary data.</text>
</comment>
<dbReference type="InterPro" id="IPR012337">
    <property type="entry name" value="RNaseH-like_sf"/>
</dbReference>
<evidence type="ECO:0000313" key="11">
    <source>
        <dbReference type="Proteomes" id="UP001591681"/>
    </source>
</evidence>
<feature type="compositionally biased region" description="Acidic residues" evidence="8">
    <location>
        <begin position="166"/>
        <end position="176"/>
    </location>
</feature>
<dbReference type="InterPro" id="IPR041588">
    <property type="entry name" value="Integrase_H2C2"/>
</dbReference>
<keyword evidence="6" id="KW-0695">RNA-directed DNA polymerase</keyword>
<dbReference type="GO" id="GO:0016787">
    <property type="term" value="F:hydrolase activity"/>
    <property type="evidence" value="ECO:0007669"/>
    <property type="project" value="UniProtKB-KW"/>
</dbReference>
<keyword evidence="3" id="KW-0540">Nuclease</keyword>
<evidence type="ECO:0000256" key="6">
    <source>
        <dbReference type="ARBA" id="ARBA00022918"/>
    </source>
</evidence>
<dbReference type="InterPro" id="IPR021109">
    <property type="entry name" value="Peptidase_aspartic_dom_sf"/>
</dbReference>
<dbReference type="GO" id="GO:0003964">
    <property type="term" value="F:RNA-directed DNA polymerase activity"/>
    <property type="evidence" value="ECO:0007669"/>
    <property type="project" value="UniProtKB-KW"/>
</dbReference>
<evidence type="ECO:0000256" key="8">
    <source>
        <dbReference type="SAM" id="MobiDB-lite"/>
    </source>
</evidence>
<keyword evidence="1" id="KW-0808">Transferase</keyword>
<keyword evidence="2" id="KW-0548">Nucleotidyltransferase</keyword>
<organism evidence="10 11">
    <name type="scientific">Coilia grayii</name>
    <name type="common">Gray's grenadier anchovy</name>
    <dbReference type="NCBI Taxonomy" id="363190"/>
    <lineage>
        <taxon>Eukaryota</taxon>
        <taxon>Metazoa</taxon>
        <taxon>Chordata</taxon>
        <taxon>Craniata</taxon>
        <taxon>Vertebrata</taxon>
        <taxon>Euteleostomi</taxon>
        <taxon>Actinopterygii</taxon>
        <taxon>Neopterygii</taxon>
        <taxon>Teleostei</taxon>
        <taxon>Clupei</taxon>
        <taxon>Clupeiformes</taxon>
        <taxon>Clupeoidei</taxon>
        <taxon>Engraulidae</taxon>
        <taxon>Coilinae</taxon>
        <taxon>Coilia</taxon>
    </lineage>
</organism>
<dbReference type="AlphaFoldDB" id="A0ABD1IQJ3"/>
<dbReference type="Pfam" id="PF17921">
    <property type="entry name" value="Integrase_H2C2"/>
    <property type="match status" value="1"/>
</dbReference>
<sequence length="569" mass="63472">MPTAPSASSPQTHFAALLGESGDRRPTCPVTVNQCDVEALLDSGSARTLIQESLLDTRPPTQGELVPVVCVYGDTREYPTTIIKLKTTKGSFDVEVGVIKSLPVPVLIGRDCPAFSMLWREAQKQLDRQPRKRKSAVNKSNQSWVNGVKPWSSSSPVAQVFAVDSSDGDSEQEQPADSETPAEPREDEAVEVREPPPLKGQFGTAQLQDPTLSNALRNVQVIDGVPLGTRVTPPFPHFAVKNGLLYQVVNSNNTVIERLLVPKPHCPSVLQLAHTHILGAHLGVEKTKERILQRFFWPGIHKEVERYCRQVMAPKPIYKNPLIPLPIIETHFERVGMDIGGPLPKSSRGHQYILVLVDYATRYPEAVPLRKANAKQIARELFLFSTRVGLPKEILTDQGSPFMAQVTRQLCTLLHVKQVQTSVYHPQTDGLVERFNQTLKAMLRKAVGEDGRNCDQLIPYLMFAVREVPQSSTGFFPFDLLYSHRPRGLLDIAKEEWEEQPCPHRTMIEHVEAMRTRMATIAFPILSSQKESRDVLVRFSQPIFSGTAVYPNNHQVALGSAAFITQQMV</sequence>
<dbReference type="Pfam" id="PF00077">
    <property type="entry name" value="RVP"/>
    <property type="match status" value="1"/>
</dbReference>
<evidence type="ECO:0000256" key="1">
    <source>
        <dbReference type="ARBA" id="ARBA00022679"/>
    </source>
</evidence>
<dbReference type="Gene3D" id="3.30.420.10">
    <property type="entry name" value="Ribonuclease H-like superfamily/Ribonuclease H"/>
    <property type="match status" value="1"/>
</dbReference>
<dbReference type="PROSITE" id="PS50994">
    <property type="entry name" value="INTEGRASE"/>
    <property type="match status" value="1"/>
</dbReference>
<dbReference type="PROSITE" id="PS00141">
    <property type="entry name" value="ASP_PROTEASE"/>
    <property type="match status" value="1"/>
</dbReference>
<dbReference type="FunFam" id="3.30.420.10:FF:000032">
    <property type="entry name" value="Retrovirus-related Pol polyprotein from transposon 297-like Protein"/>
    <property type="match status" value="1"/>
</dbReference>